<dbReference type="AlphaFoldDB" id="A0A9J6H2Z4"/>
<accession>A0A9J6H2Z4</accession>
<evidence type="ECO:0000313" key="3">
    <source>
        <dbReference type="Proteomes" id="UP000821853"/>
    </source>
</evidence>
<evidence type="ECO:0000313" key="2">
    <source>
        <dbReference type="EMBL" id="KAH9381635.1"/>
    </source>
</evidence>
<proteinExistence type="predicted"/>
<evidence type="ECO:0000256" key="1">
    <source>
        <dbReference type="SAM" id="Phobius"/>
    </source>
</evidence>
<keyword evidence="1" id="KW-0472">Membrane</keyword>
<keyword evidence="3" id="KW-1185">Reference proteome</keyword>
<dbReference type="VEuPathDB" id="VectorBase:HLOH_053935"/>
<protein>
    <submittedName>
        <fullName evidence="2">Uncharacterized protein</fullName>
    </submittedName>
</protein>
<reference evidence="2 3" key="1">
    <citation type="journal article" date="2020" name="Cell">
        <title>Large-Scale Comparative Analyses of Tick Genomes Elucidate Their Genetic Diversity and Vector Capacities.</title>
        <authorList>
            <consortium name="Tick Genome and Microbiome Consortium (TIGMIC)"/>
            <person name="Jia N."/>
            <person name="Wang J."/>
            <person name="Shi W."/>
            <person name="Du L."/>
            <person name="Sun Y."/>
            <person name="Zhan W."/>
            <person name="Jiang J.F."/>
            <person name="Wang Q."/>
            <person name="Zhang B."/>
            <person name="Ji P."/>
            <person name="Bell-Sakyi L."/>
            <person name="Cui X.M."/>
            <person name="Yuan T.T."/>
            <person name="Jiang B.G."/>
            <person name="Yang W.F."/>
            <person name="Lam T.T."/>
            <person name="Chang Q.C."/>
            <person name="Ding S.J."/>
            <person name="Wang X.J."/>
            <person name="Zhu J.G."/>
            <person name="Ruan X.D."/>
            <person name="Zhao L."/>
            <person name="Wei J.T."/>
            <person name="Ye R.Z."/>
            <person name="Que T.C."/>
            <person name="Du C.H."/>
            <person name="Zhou Y.H."/>
            <person name="Cheng J.X."/>
            <person name="Dai P.F."/>
            <person name="Guo W.B."/>
            <person name="Han X.H."/>
            <person name="Huang E.J."/>
            <person name="Li L.F."/>
            <person name="Wei W."/>
            <person name="Gao Y.C."/>
            <person name="Liu J.Z."/>
            <person name="Shao H.Z."/>
            <person name="Wang X."/>
            <person name="Wang C.C."/>
            <person name="Yang T.C."/>
            <person name="Huo Q.B."/>
            <person name="Li W."/>
            <person name="Chen H.Y."/>
            <person name="Chen S.E."/>
            <person name="Zhou L.G."/>
            <person name="Ni X.B."/>
            <person name="Tian J.H."/>
            <person name="Sheng Y."/>
            <person name="Liu T."/>
            <person name="Pan Y.S."/>
            <person name="Xia L.Y."/>
            <person name="Li J."/>
            <person name="Zhao F."/>
            <person name="Cao W.C."/>
        </authorList>
    </citation>
    <scope>NUCLEOTIDE SEQUENCE [LARGE SCALE GENOMIC DNA]</scope>
    <source>
        <strain evidence="2">HaeL-2018</strain>
    </source>
</reference>
<dbReference type="Proteomes" id="UP000821853">
    <property type="component" value="Chromosome 9"/>
</dbReference>
<comment type="caution">
    <text evidence="2">The sequence shown here is derived from an EMBL/GenBank/DDBJ whole genome shotgun (WGS) entry which is preliminary data.</text>
</comment>
<name>A0A9J6H2Z4_HAELO</name>
<keyword evidence="1" id="KW-1133">Transmembrane helix</keyword>
<gene>
    <name evidence="2" type="ORF">HPB48_021336</name>
</gene>
<feature type="transmembrane region" description="Helical" evidence="1">
    <location>
        <begin position="15"/>
        <end position="35"/>
    </location>
</feature>
<dbReference type="Gene3D" id="1.10.287.70">
    <property type="match status" value="1"/>
</dbReference>
<sequence length="87" mass="9488">MSFCTASPRTPETSVLRLLSASWWLAIVVLMNAFAGQMRACLLVKNEVEKINDLADIAARPHLKVYVPKNTVVVGFLEVSVASGQTI</sequence>
<organism evidence="2 3">
    <name type="scientific">Haemaphysalis longicornis</name>
    <name type="common">Bush tick</name>
    <dbReference type="NCBI Taxonomy" id="44386"/>
    <lineage>
        <taxon>Eukaryota</taxon>
        <taxon>Metazoa</taxon>
        <taxon>Ecdysozoa</taxon>
        <taxon>Arthropoda</taxon>
        <taxon>Chelicerata</taxon>
        <taxon>Arachnida</taxon>
        <taxon>Acari</taxon>
        <taxon>Parasitiformes</taxon>
        <taxon>Ixodida</taxon>
        <taxon>Ixodoidea</taxon>
        <taxon>Ixodidae</taxon>
        <taxon>Haemaphysalinae</taxon>
        <taxon>Haemaphysalis</taxon>
    </lineage>
</organism>
<dbReference type="EMBL" id="JABSTR010000011">
    <property type="protein sequence ID" value="KAH9381635.1"/>
    <property type="molecule type" value="Genomic_DNA"/>
</dbReference>
<keyword evidence="1" id="KW-0812">Transmembrane</keyword>
<dbReference type="OrthoDB" id="6499199at2759"/>